<evidence type="ECO:0000259" key="1">
    <source>
        <dbReference type="PROSITE" id="PS51746"/>
    </source>
</evidence>
<dbReference type="SMART" id="SM00331">
    <property type="entry name" value="PP2C_SIG"/>
    <property type="match status" value="1"/>
</dbReference>
<feature type="domain" description="PPM-type phosphatase" evidence="1">
    <location>
        <begin position="34"/>
        <end position="265"/>
    </location>
</feature>
<dbReference type="Proteomes" id="UP000002964">
    <property type="component" value="Unassembled WGS sequence"/>
</dbReference>
<dbReference type="HOGENOM" id="CLU_683221_0_0_6"/>
<gene>
    <name evidence="2" type="ORF">Thi970DRAFT_03055</name>
</gene>
<dbReference type="AlphaFoldDB" id="H8Z300"/>
<keyword evidence="3" id="KW-1185">Reference proteome</keyword>
<sequence>MTIAPSPTAAPAPIITPGNGQWIGARGEQQDAFGFHGFDDPDFRAHGGVLAVLADGMGGLQQGRAASQLAVTTLRQTYATKAPEESIPNALDRALQAANTAVYQLAMESDGEGQVGTTLVAAVAHAHGIDWVNVGDSRLYGYRAAEDQLTQLSQDHNYAVILQTQVAAGTLEQADADAHPDRAALVSFIGLKQIPYIDTGTKKMPLAPGDRLLLCSDGVHGRLSDEHLHELIRQPAQPAAEAMIATLKAAAYPRQDNATLAILAAEAAAAPEPNSGTKDRPSPPRWSKWHLLALSALLLLALGIGIGLSLRFGQTPEVEPEPESDHL</sequence>
<evidence type="ECO:0000313" key="2">
    <source>
        <dbReference type="EMBL" id="EIC22772.1"/>
    </source>
</evidence>
<dbReference type="RefSeq" id="WP_009149779.1">
    <property type="nucleotide sequence ID" value="NZ_CP121471.1"/>
</dbReference>
<dbReference type="InterPro" id="IPR001932">
    <property type="entry name" value="PPM-type_phosphatase-like_dom"/>
</dbReference>
<dbReference type="SUPFAM" id="SSF81606">
    <property type="entry name" value="PP2C-like"/>
    <property type="match status" value="1"/>
</dbReference>
<accession>H8Z300</accession>
<dbReference type="EMBL" id="JH603169">
    <property type="protein sequence ID" value="EIC22772.1"/>
    <property type="molecule type" value="Genomic_DNA"/>
</dbReference>
<dbReference type="PROSITE" id="PS51746">
    <property type="entry name" value="PPM_2"/>
    <property type="match status" value="1"/>
</dbReference>
<evidence type="ECO:0000313" key="3">
    <source>
        <dbReference type="Proteomes" id="UP000002964"/>
    </source>
</evidence>
<dbReference type="SMART" id="SM00332">
    <property type="entry name" value="PP2Cc"/>
    <property type="match status" value="1"/>
</dbReference>
<dbReference type="Pfam" id="PF13672">
    <property type="entry name" value="PP2C_2"/>
    <property type="match status" value="1"/>
</dbReference>
<reference evidence="2 3" key="2">
    <citation type="submission" date="2011-11" db="EMBL/GenBank/DDBJ databases">
        <authorList>
            <consortium name="US DOE Joint Genome Institute"/>
            <person name="Lucas S."/>
            <person name="Han J."/>
            <person name="Lapidus A."/>
            <person name="Cheng J.-F."/>
            <person name="Goodwin L."/>
            <person name="Pitluck S."/>
            <person name="Peters L."/>
            <person name="Ovchinnikova G."/>
            <person name="Zhang X."/>
            <person name="Detter J.C."/>
            <person name="Han C."/>
            <person name="Tapia R."/>
            <person name="Land M."/>
            <person name="Hauser L."/>
            <person name="Kyrpides N."/>
            <person name="Ivanova N."/>
            <person name="Pagani I."/>
            <person name="Vogl K."/>
            <person name="Liu Z."/>
            <person name="Overmann J."/>
            <person name="Frigaard N.-U."/>
            <person name="Bryant D."/>
            <person name="Woyke T."/>
        </authorList>
    </citation>
    <scope>NUCLEOTIDE SEQUENCE [LARGE SCALE GENOMIC DNA]</scope>
    <source>
        <strain evidence="2 3">970</strain>
    </source>
</reference>
<proteinExistence type="predicted"/>
<dbReference type="InterPro" id="IPR036457">
    <property type="entry name" value="PPM-type-like_dom_sf"/>
</dbReference>
<name>H8Z300_9GAMM</name>
<dbReference type="eggNOG" id="COG0631">
    <property type="taxonomic scope" value="Bacteria"/>
</dbReference>
<dbReference type="CDD" id="cd00143">
    <property type="entry name" value="PP2Cc"/>
    <property type="match status" value="1"/>
</dbReference>
<dbReference type="OrthoDB" id="9801841at2"/>
<dbReference type="STRING" id="631362.Thi970DRAFT_03055"/>
<protein>
    <submittedName>
        <fullName evidence="2">Serine/threonine protein phosphatase</fullName>
    </submittedName>
</protein>
<reference evidence="3" key="1">
    <citation type="submission" date="2011-06" db="EMBL/GenBank/DDBJ databases">
        <authorList>
            <consortium name="US DOE Joint Genome Institute (JGI-PGF)"/>
            <person name="Lucas S."/>
            <person name="Han J."/>
            <person name="Lapidus A."/>
            <person name="Cheng J.-F."/>
            <person name="Goodwin L."/>
            <person name="Pitluck S."/>
            <person name="Peters L."/>
            <person name="Land M.L."/>
            <person name="Hauser L."/>
            <person name="Vogl K."/>
            <person name="Liu Z."/>
            <person name="Overmann J."/>
            <person name="Frigaard N.-U."/>
            <person name="Bryant D.A."/>
            <person name="Woyke T.J."/>
        </authorList>
    </citation>
    <scope>NUCLEOTIDE SEQUENCE [LARGE SCALE GENOMIC DNA]</scope>
    <source>
        <strain evidence="3">970</strain>
    </source>
</reference>
<dbReference type="Gene3D" id="3.60.40.10">
    <property type="entry name" value="PPM-type phosphatase domain"/>
    <property type="match status" value="1"/>
</dbReference>
<organism evidence="2 3">
    <name type="scientific">Thiorhodovibrio frisius</name>
    <dbReference type="NCBI Taxonomy" id="631362"/>
    <lineage>
        <taxon>Bacteria</taxon>
        <taxon>Pseudomonadati</taxon>
        <taxon>Pseudomonadota</taxon>
        <taxon>Gammaproteobacteria</taxon>
        <taxon>Chromatiales</taxon>
        <taxon>Chromatiaceae</taxon>
        <taxon>Thiorhodovibrio</taxon>
    </lineage>
</organism>